<dbReference type="Pfam" id="PF00854">
    <property type="entry name" value="PTR2"/>
    <property type="match status" value="1"/>
</dbReference>
<feature type="transmembrane region" description="Helical" evidence="6">
    <location>
        <begin position="199"/>
        <end position="223"/>
    </location>
</feature>
<dbReference type="InterPro" id="IPR000109">
    <property type="entry name" value="POT_fam"/>
</dbReference>
<dbReference type="PANTHER" id="PTHR11654">
    <property type="entry name" value="OLIGOPEPTIDE TRANSPORTER-RELATED"/>
    <property type="match status" value="1"/>
</dbReference>
<evidence type="ECO:0000313" key="8">
    <source>
        <dbReference type="Proteomes" id="UP001346149"/>
    </source>
</evidence>
<feature type="transmembrane region" description="Helical" evidence="6">
    <location>
        <begin position="229"/>
        <end position="249"/>
    </location>
</feature>
<evidence type="ECO:0000256" key="6">
    <source>
        <dbReference type="SAM" id="Phobius"/>
    </source>
</evidence>
<evidence type="ECO:0000256" key="1">
    <source>
        <dbReference type="ARBA" id="ARBA00004141"/>
    </source>
</evidence>
<dbReference type="Proteomes" id="UP001346149">
    <property type="component" value="Unassembled WGS sequence"/>
</dbReference>
<proteinExistence type="inferred from homology"/>
<evidence type="ECO:0000256" key="5">
    <source>
        <dbReference type="ARBA" id="ARBA00023136"/>
    </source>
</evidence>
<feature type="transmembrane region" description="Helical" evidence="6">
    <location>
        <begin position="521"/>
        <end position="547"/>
    </location>
</feature>
<feature type="transmembrane region" description="Helical" evidence="6">
    <location>
        <begin position="399"/>
        <end position="418"/>
    </location>
</feature>
<feature type="transmembrane region" description="Helical" evidence="6">
    <location>
        <begin position="490"/>
        <end position="509"/>
    </location>
</feature>
<organism evidence="7 8">
    <name type="scientific">Trapa natans</name>
    <name type="common">Water chestnut</name>
    <dbReference type="NCBI Taxonomy" id="22666"/>
    <lineage>
        <taxon>Eukaryota</taxon>
        <taxon>Viridiplantae</taxon>
        <taxon>Streptophyta</taxon>
        <taxon>Embryophyta</taxon>
        <taxon>Tracheophyta</taxon>
        <taxon>Spermatophyta</taxon>
        <taxon>Magnoliopsida</taxon>
        <taxon>eudicotyledons</taxon>
        <taxon>Gunneridae</taxon>
        <taxon>Pentapetalae</taxon>
        <taxon>rosids</taxon>
        <taxon>malvids</taxon>
        <taxon>Myrtales</taxon>
        <taxon>Lythraceae</taxon>
        <taxon>Trapa</taxon>
    </lineage>
</organism>
<keyword evidence="3 6" id="KW-0812">Transmembrane</keyword>
<dbReference type="GO" id="GO:0022857">
    <property type="term" value="F:transmembrane transporter activity"/>
    <property type="evidence" value="ECO:0007669"/>
    <property type="project" value="InterPro"/>
</dbReference>
<feature type="transmembrane region" description="Helical" evidence="6">
    <location>
        <begin position="567"/>
        <end position="585"/>
    </location>
</feature>
<protein>
    <submittedName>
        <fullName evidence="7">Uncharacterized protein</fullName>
    </submittedName>
</protein>
<keyword evidence="5 6" id="KW-0472">Membrane</keyword>
<comment type="caution">
    <text evidence="7">The sequence shown here is derived from an EMBL/GenBank/DDBJ whole genome shotgun (WGS) entry which is preliminary data.</text>
</comment>
<dbReference type="AlphaFoldDB" id="A0AAN7MBW4"/>
<evidence type="ECO:0000256" key="3">
    <source>
        <dbReference type="ARBA" id="ARBA00022692"/>
    </source>
</evidence>
<comment type="similarity">
    <text evidence="2">Belongs to the major facilitator superfamily. Proton-dependent oligopeptide transporter (POT/PTR) (TC 2.A.17) family.</text>
</comment>
<dbReference type="SUPFAM" id="SSF103473">
    <property type="entry name" value="MFS general substrate transporter"/>
    <property type="match status" value="1"/>
</dbReference>
<dbReference type="GO" id="GO:0016020">
    <property type="term" value="C:membrane"/>
    <property type="evidence" value="ECO:0007669"/>
    <property type="project" value="UniProtKB-SubCell"/>
</dbReference>
<feature type="transmembrane region" description="Helical" evidence="6">
    <location>
        <begin position="357"/>
        <end position="379"/>
    </location>
</feature>
<dbReference type="InterPro" id="IPR036259">
    <property type="entry name" value="MFS_trans_sf"/>
</dbReference>
<feature type="transmembrane region" description="Helical" evidence="6">
    <location>
        <begin position="120"/>
        <end position="142"/>
    </location>
</feature>
<evidence type="ECO:0000256" key="2">
    <source>
        <dbReference type="ARBA" id="ARBA00005982"/>
    </source>
</evidence>
<sequence length="605" mass="67006">MNRDDQSLPCILQEKFEEEEETADCLTTLDGTVDEKGRHAIKAKTGGWIAGAIVLMTQGLPTLAYFGVGVNLLLFMRRVLGQNHAEAANSVSNWTGTVYIFSLVGVFMSDSYWGRYKTCAIFQVISVLGLVSLSVSCYKFLLRPRGCGDQQNPCGSHSRLEISFFYLSIYLVALGNGGYQPNIATLGADQFDQEGQVEVAFFSYFYLAQCLGMLFSSTMLSYFEDKGMWALGFWVSTGSALAALVLFLAGSTRYRHVKPSGNPLSRFCQVIVAAIRKCKVHMPPLPDAPDGLYQATDGHNSSANNSSRKIIHTHGFEFLDRAAYITPRDLQGQEGSSGLWRLCPISQVEEVKCVLRLLPIWICTTIYSVVFAQMAFLFVEQGAAMTTTFSGFHFPPASMSSFDIVSVATFIFLYRWILDPLAIWLRRKKTESISKGLTELQRMGIGLVIAVLAMISAGIVECYRLKHAQKSCTNCHGSSSLSIFWQVPQYAFMGASKVLFMYVGQLEFFKAQAPDGLKSFGSALSMTSISLGNYVSSLLVTVVMKISEKHHIPGWIPGNLDKGHLNRFYFLLAALVADLVVYITCAKWYKNDIKQGGTVKEELEI</sequence>
<dbReference type="EMBL" id="JAXQNO010000006">
    <property type="protein sequence ID" value="KAK4795547.1"/>
    <property type="molecule type" value="Genomic_DNA"/>
</dbReference>
<keyword evidence="8" id="KW-1185">Reference proteome</keyword>
<gene>
    <name evidence="7" type="ORF">SAY86_027873</name>
</gene>
<evidence type="ECO:0000256" key="4">
    <source>
        <dbReference type="ARBA" id="ARBA00022989"/>
    </source>
</evidence>
<name>A0AAN7MBW4_TRANT</name>
<feature type="transmembrane region" description="Helical" evidence="6">
    <location>
        <begin position="162"/>
        <end position="179"/>
    </location>
</feature>
<accession>A0AAN7MBW4</accession>
<feature type="transmembrane region" description="Helical" evidence="6">
    <location>
        <begin position="48"/>
        <end position="74"/>
    </location>
</feature>
<reference evidence="7 8" key="1">
    <citation type="journal article" date="2023" name="Hortic Res">
        <title>Pangenome of water caltrop reveals structural variations and asymmetric subgenome divergence after allopolyploidization.</title>
        <authorList>
            <person name="Zhang X."/>
            <person name="Chen Y."/>
            <person name="Wang L."/>
            <person name="Yuan Y."/>
            <person name="Fang M."/>
            <person name="Shi L."/>
            <person name="Lu R."/>
            <person name="Comes H.P."/>
            <person name="Ma Y."/>
            <person name="Chen Y."/>
            <person name="Huang G."/>
            <person name="Zhou Y."/>
            <person name="Zheng Z."/>
            <person name="Qiu Y."/>
        </authorList>
    </citation>
    <scope>NUCLEOTIDE SEQUENCE [LARGE SCALE GENOMIC DNA]</scope>
    <source>
        <strain evidence="7">F231</strain>
    </source>
</reference>
<evidence type="ECO:0000313" key="7">
    <source>
        <dbReference type="EMBL" id="KAK4795547.1"/>
    </source>
</evidence>
<keyword evidence="4 6" id="KW-1133">Transmembrane helix</keyword>
<dbReference type="Gene3D" id="1.20.1250.20">
    <property type="entry name" value="MFS general substrate transporter like domains"/>
    <property type="match status" value="1"/>
</dbReference>
<comment type="subcellular location">
    <subcellularLocation>
        <location evidence="1">Membrane</location>
        <topology evidence="1">Multi-pass membrane protein</topology>
    </subcellularLocation>
</comment>
<feature type="transmembrane region" description="Helical" evidence="6">
    <location>
        <begin position="439"/>
        <end position="460"/>
    </location>
</feature>
<feature type="transmembrane region" description="Helical" evidence="6">
    <location>
        <begin position="94"/>
        <end position="113"/>
    </location>
</feature>